<feature type="domain" description="Conserved hypothetical protein CHP02391" evidence="1">
    <location>
        <begin position="161"/>
        <end position="276"/>
    </location>
</feature>
<sequence>MTTVSDAGSALEAAARPVAHNGRMDEIADEVRAVRVDIAQKAFTIGQLVDLDTPALGMEILRAMHESGKESWSAPNMAAHAHASVNSSQPRVAGRPLHQLGSLIPSVISEGMSWLIAGGLLGPAAWSSGAGSEWTISNAGRSALEAGTSLHVEARRKLSQGLHPRLRDAALNNFERGNYEVAVFAAMKEVEVALREAAGFGPDKYGRQLVTDALRLGTGSFVISAETPAEQEGFLQLFLGAVTAFKNPSSHRTVEYSDPDEAADIVHLADLLLRVIDREVANRAAAAADSDDARA</sequence>
<gene>
    <name evidence="2" type="ORF">SAMN06296378_2088</name>
</gene>
<dbReference type="AlphaFoldDB" id="A0A2C8ZVM8"/>
<evidence type="ECO:0000313" key="3">
    <source>
        <dbReference type="Proteomes" id="UP000219440"/>
    </source>
</evidence>
<name>A0A2C8ZVM8_9MICO</name>
<protein>
    <submittedName>
        <fullName evidence="2">TIGR02391 family protein</fullName>
    </submittedName>
</protein>
<proteinExistence type="predicted"/>
<dbReference type="InterPro" id="IPR012654">
    <property type="entry name" value="CHP02391"/>
</dbReference>
<evidence type="ECO:0000259" key="1">
    <source>
        <dbReference type="Pfam" id="PF09509"/>
    </source>
</evidence>
<dbReference type="Proteomes" id="UP000219440">
    <property type="component" value="Unassembled WGS sequence"/>
</dbReference>
<dbReference type="EMBL" id="OCST01000004">
    <property type="protein sequence ID" value="SOE69903.1"/>
    <property type="molecule type" value="Genomic_DNA"/>
</dbReference>
<keyword evidence="3" id="KW-1185">Reference proteome</keyword>
<evidence type="ECO:0000313" key="2">
    <source>
        <dbReference type="EMBL" id="SOE69903.1"/>
    </source>
</evidence>
<dbReference type="RefSeq" id="WP_097061163.1">
    <property type="nucleotide sequence ID" value="NZ_BMLC01000003.1"/>
</dbReference>
<organism evidence="2 3">
    <name type="scientific">Salinibacterium xinjiangense</name>
    <dbReference type="NCBI Taxonomy" id="386302"/>
    <lineage>
        <taxon>Bacteria</taxon>
        <taxon>Bacillati</taxon>
        <taxon>Actinomycetota</taxon>
        <taxon>Actinomycetes</taxon>
        <taxon>Micrococcales</taxon>
        <taxon>Microbacteriaceae</taxon>
        <taxon>Salinibacterium</taxon>
    </lineage>
</organism>
<dbReference type="Pfam" id="PF09509">
    <property type="entry name" value="Hypoth_Ymh"/>
    <property type="match status" value="1"/>
</dbReference>
<reference evidence="2 3" key="1">
    <citation type="submission" date="2017-09" db="EMBL/GenBank/DDBJ databases">
        <authorList>
            <person name="Ehlers B."/>
            <person name="Leendertz F.H."/>
        </authorList>
    </citation>
    <scope>NUCLEOTIDE SEQUENCE [LARGE SCALE GENOMIC DNA]</scope>
    <source>
        <strain evidence="2 3">CGMCC 1.05381</strain>
    </source>
</reference>
<dbReference type="OrthoDB" id="5195054at2"/>
<accession>A0A2C8ZVM8</accession>
<dbReference type="NCBIfam" id="TIGR02391">
    <property type="entry name" value="hypoth_ymh"/>
    <property type="match status" value="1"/>
</dbReference>